<evidence type="ECO:0000313" key="5">
    <source>
        <dbReference type="Proteomes" id="UP000507222"/>
    </source>
</evidence>
<accession>A0A6J5X5F5</accession>
<reference evidence="3 5" key="2">
    <citation type="submission" date="2020-05" db="EMBL/GenBank/DDBJ databases">
        <authorList>
            <person name="Campoy J."/>
            <person name="Schneeberger K."/>
            <person name="Spophaly S."/>
        </authorList>
    </citation>
    <scope>NUCLEOTIDE SEQUENCE [LARGE SCALE GENOMIC DNA]</scope>
    <source>
        <strain evidence="3">PruArmRojPasFocal</strain>
    </source>
</reference>
<dbReference type="EMBL" id="CAEKKB010000004">
    <property type="protein sequence ID" value="CAB4307685.1"/>
    <property type="molecule type" value="Genomic_DNA"/>
</dbReference>
<evidence type="ECO:0000313" key="6">
    <source>
        <dbReference type="Proteomes" id="UP000507245"/>
    </source>
</evidence>
<keyword evidence="6" id="KW-1185">Reference proteome</keyword>
<evidence type="ECO:0000313" key="1">
    <source>
        <dbReference type="EMBL" id="CAB4277238.1"/>
    </source>
</evidence>
<proteinExistence type="predicted"/>
<dbReference type="AlphaFoldDB" id="A0A6J5X5F5"/>
<dbReference type="EMBL" id="CAEKDK010000004">
    <property type="protein sequence ID" value="CAB4277280.1"/>
    <property type="molecule type" value="Genomic_DNA"/>
</dbReference>
<dbReference type="Proteomes" id="UP000507222">
    <property type="component" value="Unassembled WGS sequence"/>
</dbReference>
<evidence type="ECO:0000313" key="3">
    <source>
        <dbReference type="EMBL" id="CAB4307647.1"/>
    </source>
</evidence>
<dbReference type="EMBL" id="CAEKDK010000004">
    <property type="protein sequence ID" value="CAB4277238.1"/>
    <property type="molecule type" value="Genomic_DNA"/>
</dbReference>
<evidence type="ECO:0000313" key="2">
    <source>
        <dbReference type="EMBL" id="CAB4277280.1"/>
    </source>
</evidence>
<organism evidence="3 6">
    <name type="scientific">Prunus armeniaca</name>
    <name type="common">Apricot</name>
    <name type="synonym">Armeniaca vulgaris</name>
    <dbReference type="NCBI Taxonomy" id="36596"/>
    <lineage>
        <taxon>Eukaryota</taxon>
        <taxon>Viridiplantae</taxon>
        <taxon>Streptophyta</taxon>
        <taxon>Embryophyta</taxon>
        <taxon>Tracheophyta</taxon>
        <taxon>Spermatophyta</taxon>
        <taxon>Magnoliopsida</taxon>
        <taxon>eudicotyledons</taxon>
        <taxon>Gunneridae</taxon>
        <taxon>Pentapetalae</taxon>
        <taxon>rosids</taxon>
        <taxon>fabids</taxon>
        <taxon>Rosales</taxon>
        <taxon>Rosaceae</taxon>
        <taxon>Amygdaloideae</taxon>
        <taxon>Amygdaleae</taxon>
        <taxon>Prunus</taxon>
    </lineage>
</organism>
<protein>
    <submittedName>
        <fullName evidence="3">Uncharacterized protein</fullName>
    </submittedName>
</protein>
<dbReference type="EMBL" id="CAEKKB010000004">
    <property type="protein sequence ID" value="CAB4307647.1"/>
    <property type="molecule type" value="Genomic_DNA"/>
</dbReference>
<dbReference type="Proteomes" id="UP000507245">
    <property type="component" value="Unassembled WGS sequence"/>
</dbReference>
<evidence type="ECO:0000313" key="4">
    <source>
        <dbReference type="EMBL" id="CAB4307685.1"/>
    </source>
</evidence>
<gene>
    <name evidence="1" type="ORF">CURHAP_LOCUS26789</name>
    <name evidence="2" type="ORF">CURHAP_LOCUS26851</name>
    <name evidence="3" type="ORF">ORAREDHAP_LOCUS26454</name>
    <name evidence="4" type="ORF">ORAREDHAP_LOCUS26513</name>
</gene>
<sequence>MMHLIVKTSCSCQSGLETDVVTSATGVEVLLALLSGQLIRRLMQLFGRVERIGQNNLRYLYKGRSPVAHAPGKLCKKAAA</sequence>
<reference evidence="6" key="1">
    <citation type="journal article" date="2020" name="Genome Biol.">
        <title>Gamete binning: chromosome-level and haplotype-resolved genome assembly enabled by high-throughput single-cell sequencing of gamete genomes.</title>
        <authorList>
            <person name="Campoy J.A."/>
            <person name="Sun H."/>
            <person name="Goel M."/>
            <person name="Jiao W.-B."/>
            <person name="Folz-Donahue K."/>
            <person name="Wang N."/>
            <person name="Rubio M."/>
            <person name="Liu C."/>
            <person name="Kukat C."/>
            <person name="Ruiz D."/>
            <person name="Huettel B."/>
            <person name="Schneeberger K."/>
        </authorList>
    </citation>
    <scope>NUCLEOTIDE SEQUENCE [LARGE SCALE GENOMIC DNA]</scope>
    <source>
        <strain evidence="6">cv. Rojo Pasion</strain>
    </source>
</reference>
<name>A0A6J5X5F5_PRUAR</name>